<organism evidence="7 8">
    <name type="scientific">Cladophialophora immunda</name>
    <dbReference type="NCBI Taxonomy" id="569365"/>
    <lineage>
        <taxon>Eukaryota</taxon>
        <taxon>Fungi</taxon>
        <taxon>Dikarya</taxon>
        <taxon>Ascomycota</taxon>
        <taxon>Pezizomycotina</taxon>
        <taxon>Eurotiomycetes</taxon>
        <taxon>Chaetothyriomycetidae</taxon>
        <taxon>Chaetothyriales</taxon>
        <taxon>Herpotrichiellaceae</taxon>
        <taxon>Cladophialophora</taxon>
    </lineage>
</organism>
<dbReference type="PRINTS" id="PR00420">
    <property type="entry name" value="RNGMNOXGNASE"/>
</dbReference>
<dbReference type="InterPro" id="IPR036188">
    <property type="entry name" value="FAD/NAD-bd_sf"/>
</dbReference>
<dbReference type="Proteomes" id="UP000054466">
    <property type="component" value="Unassembled WGS sequence"/>
</dbReference>
<dbReference type="PANTHER" id="PTHR13789">
    <property type="entry name" value="MONOOXYGENASE"/>
    <property type="match status" value="1"/>
</dbReference>
<dbReference type="InterPro" id="IPR050493">
    <property type="entry name" value="FAD-dep_Monooxygenase_BioMet"/>
</dbReference>
<evidence type="ECO:0000313" key="7">
    <source>
        <dbReference type="EMBL" id="KIW28362.1"/>
    </source>
</evidence>
<dbReference type="InterPro" id="IPR002938">
    <property type="entry name" value="FAD-bd"/>
</dbReference>
<comment type="similarity">
    <text evidence="1">Belongs to the paxM FAD-dependent monooxygenase family.</text>
</comment>
<dbReference type="GeneID" id="27347226"/>
<evidence type="ECO:0000256" key="3">
    <source>
        <dbReference type="ARBA" id="ARBA00022827"/>
    </source>
</evidence>
<dbReference type="VEuPathDB" id="FungiDB:PV07_08032"/>
<dbReference type="GO" id="GO:0004497">
    <property type="term" value="F:monooxygenase activity"/>
    <property type="evidence" value="ECO:0007669"/>
    <property type="project" value="UniProtKB-KW"/>
</dbReference>
<evidence type="ECO:0000256" key="2">
    <source>
        <dbReference type="ARBA" id="ARBA00022630"/>
    </source>
</evidence>
<dbReference type="Pfam" id="PF01494">
    <property type="entry name" value="FAD_binding_3"/>
    <property type="match status" value="1"/>
</dbReference>
<dbReference type="STRING" id="569365.A0A0D2AT53"/>
<feature type="domain" description="FAD-binding" evidence="6">
    <location>
        <begin position="3"/>
        <end position="360"/>
    </location>
</feature>
<evidence type="ECO:0000256" key="1">
    <source>
        <dbReference type="ARBA" id="ARBA00007992"/>
    </source>
</evidence>
<gene>
    <name evidence="7" type="ORF">PV07_08032</name>
</gene>
<dbReference type="PANTHER" id="PTHR13789:SF309">
    <property type="entry name" value="PUTATIVE (AFU_ORTHOLOGUE AFUA_6G14510)-RELATED"/>
    <property type="match status" value="1"/>
</dbReference>
<dbReference type="Gene3D" id="3.50.50.60">
    <property type="entry name" value="FAD/NAD(P)-binding domain"/>
    <property type="match status" value="1"/>
</dbReference>
<evidence type="ECO:0000256" key="4">
    <source>
        <dbReference type="ARBA" id="ARBA00023002"/>
    </source>
</evidence>
<dbReference type="OrthoDB" id="16820at2759"/>
<accession>A0A0D2AT53</accession>
<dbReference type="HOGENOM" id="CLU_009665_19_5_1"/>
<evidence type="ECO:0000256" key="5">
    <source>
        <dbReference type="ARBA" id="ARBA00023033"/>
    </source>
</evidence>
<evidence type="ECO:0000313" key="8">
    <source>
        <dbReference type="Proteomes" id="UP000054466"/>
    </source>
</evidence>
<dbReference type="AlphaFoldDB" id="A0A0D2AT53"/>
<keyword evidence="5" id="KW-0503">Monooxygenase</keyword>
<evidence type="ECO:0000259" key="6">
    <source>
        <dbReference type="Pfam" id="PF01494"/>
    </source>
</evidence>
<name>A0A0D2AT53_9EURO</name>
<protein>
    <recommendedName>
        <fullName evidence="6">FAD-binding domain-containing protein</fullName>
    </recommendedName>
</protein>
<proteinExistence type="inferred from homology"/>
<dbReference type="SUPFAM" id="SSF51905">
    <property type="entry name" value="FAD/NAD(P)-binding domain"/>
    <property type="match status" value="1"/>
</dbReference>
<dbReference type="GO" id="GO:0071949">
    <property type="term" value="F:FAD binding"/>
    <property type="evidence" value="ECO:0007669"/>
    <property type="project" value="InterPro"/>
</dbReference>
<keyword evidence="4" id="KW-0560">Oxidoreductase</keyword>
<keyword evidence="8" id="KW-1185">Reference proteome</keyword>
<keyword evidence="2" id="KW-0285">Flavoprotein</keyword>
<dbReference type="EMBL" id="KN847043">
    <property type="protein sequence ID" value="KIW28362.1"/>
    <property type="molecule type" value="Genomic_DNA"/>
</dbReference>
<sequence length="411" mass="45436">MMNIVIVGAGIAGLASALATTKWLPEMPHVTIVEIRPRPSTIGGAVGLTPNALRCLHHLGALPQIRARRLGVDIDKIELFTIYTGARLGEITFTGDNGAGVGDPAFKGLRIPRADLVQSLTETVQALENVKLEYGCKPVHIVETDNEVTVRLDDGQTLSADLVLGCDGIHSFVRTSLVDKERKPLYTGIAAVFGFADLEEGAKVPWKDTGLCQSQRGSLMTTYYEPTRKKQFVAAITETADVASREGWLARGTEQKRIEEDVKSRFGGGAIEFLDPLISATDHWTLYPVYNLAPRGNWCSKRSMLLGDAAHAMPPQGESTAYALEDAILFARAMESKFDGGLDEVFRTYQNIRRVNIDRAYDEAAFGWGTQKDCGWLTFLLRSWMTRAYLWWTASARQTRYREDVATMVLD</sequence>
<keyword evidence="3" id="KW-0274">FAD</keyword>
<dbReference type="RefSeq" id="XP_016248578.1">
    <property type="nucleotide sequence ID" value="XM_016395159.1"/>
</dbReference>
<reference evidence="7 8" key="1">
    <citation type="submission" date="2015-01" db="EMBL/GenBank/DDBJ databases">
        <title>The Genome Sequence of Cladophialophora immunda CBS83496.</title>
        <authorList>
            <consortium name="The Broad Institute Genomics Platform"/>
            <person name="Cuomo C."/>
            <person name="de Hoog S."/>
            <person name="Gorbushina A."/>
            <person name="Stielow B."/>
            <person name="Teixiera M."/>
            <person name="Abouelleil A."/>
            <person name="Chapman S.B."/>
            <person name="Priest M."/>
            <person name="Young S.K."/>
            <person name="Wortman J."/>
            <person name="Nusbaum C."/>
            <person name="Birren B."/>
        </authorList>
    </citation>
    <scope>NUCLEOTIDE SEQUENCE [LARGE SCALE GENOMIC DNA]</scope>
    <source>
        <strain evidence="7 8">CBS 83496</strain>
    </source>
</reference>